<evidence type="ECO:0000313" key="7">
    <source>
        <dbReference type="EMBL" id="ROR34404.1"/>
    </source>
</evidence>
<dbReference type="PANTHER" id="PTHR33751:SF1">
    <property type="entry name" value="CBB3-TYPE CYTOCHROME C OXIDASE SUBUNIT FIXP"/>
    <property type="match status" value="1"/>
</dbReference>
<dbReference type="Gene3D" id="1.10.760.10">
    <property type="entry name" value="Cytochrome c-like domain"/>
    <property type="match status" value="2"/>
</dbReference>
<evidence type="ECO:0000256" key="1">
    <source>
        <dbReference type="ARBA" id="ARBA00022617"/>
    </source>
</evidence>
<gene>
    <name evidence="7" type="ORF">EDC57_0300</name>
</gene>
<keyword evidence="5" id="KW-0732">Signal</keyword>
<dbReference type="AlphaFoldDB" id="A0A3N1Y6H0"/>
<dbReference type="EMBL" id="RJVI01000001">
    <property type="protein sequence ID" value="ROR34404.1"/>
    <property type="molecule type" value="Genomic_DNA"/>
</dbReference>
<dbReference type="PROSITE" id="PS51007">
    <property type="entry name" value="CYTC"/>
    <property type="match status" value="1"/>
</dbReference>
<dbReference type="InterPro" id="IPR036909">
    <property type="entry name" value="Cyt_c-like_dom_sf"/>
</dbReference>
<dbReference type="GO" id="GO:0009055">
    <property type="term" value="F:electron transfer activity"/>
    <property type="evidence" value="ECO:0007669"/>
    <property type="project" value="InterPro"/>
</dbReference>
<keyword evidence="1 4" id="KW-0349">Heme</keyword>
<comment type="caution">
    <text evidence="7">The sequence shown here is derived from an EMBL/GenBank/DDBJ whole genome shotgun (WGS) entry which is preliminary data.</text>
</comment>
<feature type="domain" description="Cytochrome c" evidence="6">
    <location>
        <begin position="19"/>
        <end position="97"/>
    </location>
</feature>
<evidence type="ECO:0000313" key="8">
    <source>
        <dbReference type="Proteomes" id="UP000276634"/>
    </source>
</evidence>
<dbReference type="GO" id="GO:0020037">
    <property type="term" value="F:heme binding"/>
    <property type="evidence" value="ECO:0007669"/>
    <property type="project" value="InterPro"/>
</dbReference>
<dbReference type="InterPro" id="IPR005180">
    <property type="entry name" value="DUF302"/>
</dbReference>
<dbReference type="SUPFAM" id="SSF103247">
    <property type="entry name" value="TT1751-like"/>
    <property type="match status" value="1"/>
</dbReference>
<evidence type="ECO:0000259" key="6">
    <source>
        <dbReference type="PROSITE" id="PS51007"/>
    </source>
</evidence>
<evidence type="ECO:0000256" key="2">
    <source>
        <dbReference type="ARBA" id="ARBA00022723"/>
    </source>
</evidence>
<reference evidence="7 8" key="1">
    <citation type="submission" date="2018-11" db="EMBL/GenBank/DDBJ databases">
        <title>Genomic Encyclopedia of Type Strains, Phase IV (KMG-IV): sequencing the most valuable type-strain genomes for metagenomic binning, comparative biology and taxonomic classification.</title>
        <authorList>
            <person name="Goeker M."/>
        </authorList>
    </citation>
    <scope>NUCLEOTIDE SEQUENCE [LARGE SCALE GENOMIC DNA]</scope>
    <source>
        <strain evidence="7 8">DSM 100275</strain>
    </source>
</reference>
<evidence type="ECO:0000256" key="5">
    <source>
        <dbReference type="SAM" id="SignalP"/>
    </source>
</evidence>
<dbReference type="OrthoDB" id="9809720at2"/>
<dbReference type="RefSeq" id="WP_123399542.1">
    <property type="nucleotide sequence ID" value="NZ_RJVI01000001.1"/>
</dbReference>
<keyword evidence="8" id="KW-1185">Reference proteome</keyword>
<dbReference type="PANTHER" id="PTHR33751">
    <property type="entry name" value="CBB3-TYPE CYTOCHROME C OXIDASE SUBUNIT FIXP"/>
    <property type="match status" value="1"/>
</dbReference>
<feature type="chain" id="PRO_5018145929" evidence="5">
    <location>
        <begin position="21"/>
        <end position="340"/>
    </location>
</feature>
<dbReference type="SUPFAM" id="SSF46626">
    <property type="entry name" value="Cytochrome c"/>
    <property type="match status" value="2"/>
</dbReference>
<feature type="signal peptide" evidence="5">
    <location>
        <begin position="1"/>
        <end position="20"/>
    </location>
</feature>
<dbReference type="InterPro" id="IPR009056">
    <property type="entry name" value="Cyt_c-like_dom"/>
</dbReference>
<keyword evidence="2 4" id="KW-0479">Metal-binding</keyword>
<evidence type="ECO:0000256" key="4">
    <source>
        <dbReference type="PROSITE-ProRule" id="PRU00433"/>
    </source>
</evidence>
<name>A0A3N1Y6H0_9GAMM</name>
<accession>A0A3N1Y6H0</accession>
<dbReference type="InterPro" id="IPR035923">
    <property type="entry name" value="TT1751-like_sf"/>
</dbReference>
<dbReference type="Gene3D" id="3.30.310.70">
    <property type="entry name" value="TT1751-like domain"/>
    <property type="match status" value="1"/>
</dbReference>
<organism evidence="7 8">
    <name type="scientific">Inmirania thermothiophila</name>
    <dbReference type="NCBI Taxonomy" id="1750597"/>
    <lineage>
        <taxon>Bacteria</taxon>
        <taxon>Pseudomonadati</taxon>
        <taxon>Pseudomonadota</taxon>
        <taxon>Gammaproteobacteria</taxon>
        <taxon>Chromatiales</taxon>
        <taxon>Ectothiorhodospiraceae</taxon>
        <taxon>Inmirania</taxon>
    </lineage>
</organism>
<dbReference type="Pfam" id="PF03625">
    <property type="entry name" value="DUF302"/>
    <property type="match status" value="1"/>
</dbReference>
<proteinExistence type="predicted"/>
<dbReference type="Proteomes" id="UP000276634">
    <property type="component" value="Unassembled WGS sequence"/>
</dbReference>
<protein>
    <submittedName>
        <fullName evidence="7">Cytochrome c oxidase cbb3-type subunit 3</fullName>
    </submittedName>
</protein>
<dbReference type="GO" id="GO:0046872">
    <property type="term" value="F:metal ion binding"/>
    <property type="evidence" value="ECO:0007669"/>
    <property type="project" value="UniProtKB-KW"/>
</dbReference>
<dbReference type="CDD" id="cd14797">
    <property type="entry name" value="DUF302"/>
    <property type="match status" value="1"/>
</dbReference>
<evidence type="ECO:0000256" key="3">
    <source>
        <dbReference type="ARBA" id="ARBA00023004"/>
    </source>
</evidence>
<dbReference type="Pfam" id="PF13442">
    <property type="entry name" value="Cytochrome_CBB3"/>
    <property type="match status" value="1"/>
</dbReference>
<dbReference type="InterPro" id="IPR050597">
    <property type="entry name" value="Cytochrome_c_Oxidase_Subunit"/>
</dbReference>
<keyword evidence="3 4" id="KW-0408">Iron</keyword>
<sequence>MRTAPALGAVLLLAAAAAAAAPDGAALYGRHCAACHGDDGSGGVGVPLALPDFLATMTDRYLAETVRRGRPGRVMPAFPELSEEEVAAIVAHVRRLGGVPAPRYAPRPARGDAARGARLYARHGAAGEGGRGTGVAFARPRDLPVVPPALANPGFAASVSDEELRATLLRGRRGTPMPAAADLGLSGEDVEDLVAHLRRLGSAAAPRAAGRDEPALLEAESAIGLEETVEAVKRAVVGQNFRLIRVQYLDQGLVPEGTEDRRRVIVYFCNFAFLYEALAIDPRVGLFLPCRVTVVADGDRVRVMAVNPKRLSVLFNNAELDAACARMAEIYRAILEEATL</sequence>